<keyword evidence="2" id="KW-0808">Transferase</keyword>
<dbReference type="SUPFAM" id="SSF55729">
    <property type="entry name" value="Acyl-CoA N-acyltransferases (Nat)"/>
    <property type="match status" value="1"/>
</dbReference>
<evidence type="ECO:0000259" key="1">
    <source>
        <dbReference type="PROSITE" id="PS51186"/>
    </source>
</evidence>
<dbReference type="EMBL" id="JACHXK010000031">
    <property type="protein sequence ID" value="MBB3114395.1"/>
    <property type="molecule type" value="Genomic_DNA"/>
</dbReference>
<sequence>MRALIMKSKRLELRRTQDEDLSIVIAMEQDPDNSPYIEAWPFEQHRQTLDNEDYLHLVMESRNKGVIGFVIACGLADPSKNIELKRIVVAEKGKGYGKEALKSMMAFVFQELKGNRLWLDVYEHNERARSLYDSLGFQAQPGRLRATDIQQPSDATRTLMAILDNEYFAHRQARGNINRM</sequence>
<gene>
    <name evidence="2" type="ORF">FHS18_006516</name>
</gene>
<dbReference type="PROSITE" id="PS51186">
    <property type="entry name" value="GNAT"/>
    <property type="match status" value="1"/>
</dbReference>
<protein>
    <submittedName>
        <fullName evidence="2">RimJ/RimL family protein N-acetyltransferase</fullName>
    </submittedName>
</protein>
<dbReference type="Gene3D" id="3.40.630.30">
    <property type="match status" value="1"/>
</dbReference>
<proteinExistence type="predicted"/>
<keyword evidence="3" id="KW-1185">Reference proteome</keyword>
<name>A0A7W5B4R7_9BACL</name>
<dbReference type="InterPro" id="IPR000182">
    <property type="entry name" value="GNAT_dom"/>
</dbReference>
<reference evidence="2 3" key="1">
    <citation type="submission" date="2020-08" db="EMBL/GenBank/DDBJ databases">
        <title>Genomic Encyclopedia of Type Strains, Phase III (KMG-III): the genomes of soil and plant-associated and newly described type strains.</title>
        <authorList>
            <person name="Whitman W."/>
        </authorList>
    </citation>
    <scope>NUCLEOTIDE SEQUENCE [LARGE SCALE GENOMIC DNA]</scope>
    <source>
        <strain evidence="2 3">CECT 5862</strain>
    </source>
</reference>
<dbReference type="GO" id="GO:0016747">
    <property type="term" value="F:acyltransferase activity, transferring groups other than amino-acyl groups"/>
    <property type="evidence" value="ECO:0007669"/>
    <property type="project" value="InterPro"/>
</dbReference>
<dbReference type="Proteomes" id="UP000570361">
    <property type="component" value="Unassembled WGS sequence"/>
</dbReference>
<dbReference type="Pfam" id="PF13302">
    <property type="entry name" value="Acetyltransf_3"/>
    <property type="match status" value="1"/>
</dbReference>
<evidence type="ECO:0000313" key="2">
    <source>
        <dbReference type="EMBL" id="MBB3114395.1"/>
    </source>
</evidence>
<dbReference type="PANTHER" id="PTHR43415:SF3">
    <property type="entry name" value="GNAT-FAMILY ACETYLTRANSFERASE"/>
    <property type="match status" value="1"/>
</dbReference>
<dbReference type="InterPro" id="IPR016181">
    <property type="entry name" value="Acyl_CoA_acyltransferase"/>
</dbReference>
<feature type="domain" description="N-acetyltransferase" evidence="1">
    <location>
        <begin position="11"/>
        <end position="165"/>
    </location>
</feature>
<dbReference type="CDD" id="cd04301">
    <property type="entry name" value="NAT_SF"/>
    <property type="match status" value="1"/>
</dbReference>
<evidence type="ECO:0000313" key="3">
    <source>
        <dbReference type="Proteomes" id="UP000570361"/>
    </source>
</evidence>
<comment type="caution">
    <text evidence="2">The sequence shown here is derived from an EMBL/GenBank/DDBJ whole genome shotgun (WGS) entry which is preliminary data.</text>
</comment>
<dbReference type="RefSeq" id="WP_183604431.1">
    <property type="nucleotide sequence ID" value="NZ_JACHXK010000031.1"/>
</dbReference>
<dbReference type="AlphaFoldDB" id="A0A7W5B4R7"/>
<dbReference type="PANTHER" id="PTHR43415">
    <property type="entry name" value="SPERMIDINE N(1)-ACETYLTRANSFERASE"/>
    <property type="match status" value="1"/>
</dbReference>
<organism evidence="2 3">
    <name type="scientific">Paenibacillus phyllosphaerae</name>
    <dbReference type="NCBI Taxonomy" id="274593"/>
    <lineage>
        <taxon>Bacteria</taxon>
        <taxon>Bacillati</taxon>
        <taxon>Bacillota</taxon>
        <taxon>Bacilli</taxon>
        <taxon>Bacillales</taxon>
        <taxon>Paenibacillaceae</taxon>
        <taxon>Paenibacillus</taxon>
    </lineage>
</organism>
<accession>A0A7W5B4R7</accession>